<keyword evidence="1" id="KW-0812">Transmembrane</keyword>
<proteinExistence type="predicted"/>
<feature type="transmembrane region" description="Helical" evidence="1">
    <location>
        <begin position="121"/>
        <end position="141"/>
    </location>
</feature>
<name>A0A1E8Q3R4_9MYCO</name>
<feature type="transmembrane region" description="Helical" evidence="1">
    <location>
        <begin position="17"/>
        <end position="35"/>
    </location>
</feature>
<dbReference type="Proteomes" id="UP000178953">
    <property type="component" value="Unassembled WGS sequence"/>
</dbReference>
<feature type="transmembrane region" description="Helical" evidence="1">
    <location>
        <begin position="251"/>
        <end position="269"/>
    </location>
</feature>
<keyword evidence="1" id="KW-0472">Membrane</keyword>
<feature type="transmembrane region" description="Helical" evidence="1">
    <location>
        <begin position="153"/>
        <end position="174"/>
    </location>
</feature>
<keyword evidence="1" id="KW-1133">Transmembrane helix</keyword>
<feature type="transmembrane region" description="Helical" evidence="1">
    <location>
        <begin position="227"/>
        <end position="245"/>
    </location>
</feature>
<accession>A0A1E8Q3R4</accession>
<feature type="transmembrane region" description="Helical" evidence="1">
    <location>
        <begin position="186"/>
        <end position="206"/>
    </location>
</feature>
<reference evidence="2 3" key="1">
    <citation type="submission" date="2016-09" db="EMBL/GenBank/DDBJ databases">
        <title>genome sequence of Mycobacterium sp. 739 SCH.</title>
        <authorList>
            <person name="Greninger A.L."/>
            <person name="Qin X."/>
            <person name="Jerome K."/>
            <person name="Vora S."/>
            <person name="Quinn K."/>
        </authorList>
    </citation>
    <scope>NUCLEOTIDE SEQUENCE [LARGE SCALE GENOMIC DNA]</scope>
    <source>
        <strain evidence="2 3">SCH</strain>
    </source>
</reference>
<sequence length="298" mass="31447">MTPMADSGDAALNTYRYLRGGMAALLLMLGAAVVAERLRSGCWQTSISAYYFTPAQGVFVGSLCALGALLIVYRGSSDTEDVLLNLAGTLAFIVAFVPTSRPVLACGDTVAPGAAGPAATVGTWAVVAALLAARLASWWLYRRTGTGQRRSTLGTLVTWVQRAVFTVGVVTLAVAPEWFVGHAHGIAAVVLFAAIIATVVQTAFVVGNQDDDRCPHRCRYRAVYRTIAATMAATLLAAVVLHFTVDGFNHAVLVVEAALIAAFGVYWVVQTVELWGTTTREALLAAGAAERSRTLRAL</sequence>
<dbReference type="AlphaFoldDB" id="A0A1E8Q3R4"/>
<gene>
    <name evidence="2" type="ORF">BEL07_13975</name>
</gene>
<protein>
    <recommendedName>
        <fullName evidence="4">Diphosphate--fructose-6-phosphate 1-phosphotransferase</fullName>
    </recommendedName>
</protein>
<feature type="transmembrane region" description="Helical" evidence="1">
    <location>
        <begin position="82"/>
        <end position="101"/>
    </location>
</feature>
<comment type="caution">
    <text evidence="2">The sequence shown here is derived from an EMBL/GenBank/DDBJ whole genome shotgun (WGS) entry which is preliminary data.</text>
</comment>
<feature type="transmembrane region" description="Helical" evidence="1">
    <location>
        <begin position="55"/>
        <end position="73"/>
    </location>
</feature>
<organism evidence="2 3">
    <name type="scientific">Mycolicibacterium grossiae</name>
    <dbReference type="NCBI Taxonomy" id="1552759"/>
    <lineage>
        <taxon>Bacteria</taxon>
        <taxon>Bacillati</taxon>
        <taxon>Actinomycetota</taxon>
        <taxon>Actinomycetes</taxon>
        <taxon>Mycobacteriales</taxon>
        <taxon>Mycobacteriaceae</taxon>
        <taxon>Mycolicibacterium</taxon>
    </lineage>
</organism>
<evidence type="ECO:0000313" key="3">
    <source>
        <dbReference type="Proteomes" id="UP000178953"/>
    </source>
</evidence>
<evidence type="ECO:0000256" key="1">
    <source>
        <dbReference type="SAM" id="Phobius"/>
    </source>
</evidence>
<dbReference type="EMBL" id="MCHX01000029">
    <property type="protein sequence ID" value="OFJ53135.1"/>
    <property type="molecule type" value="Genomic_DNA"/>
</dbReference>
<keyword evidence="3" id="KW-1185">Reference proteome</keyword>
<evidence type="ECO:0008006" key="4">
    <source>
        <dbReference type="Google" id="ProtNLM"/>
    </source>
</evidence>
<evidence type="ECO:0000313" key="2">
    <source>
        <dbReference type="EMBL" id="OFJ53135.1"/>
    </source>
</evidence>